<keyword evidence="1" id="KW-1133">Transmembrane helix</keyword>
<keyword evidence="3" id="KW-1185">Reference proteome</keyword>
<evidence type="ECO:0000313" key="2">
    <source>
        <dbReference type="EMBL" id="GIY64180.1"/>
    </source>
</evidence>
<gene>
    <name evidence="2" type="primary">R1A1-elementORF2_30</name>
    <name evidence="2" type="ORF">CDAR_543611</name>
</gene>
<sequence length="390" mass="44636">MPQQTPKHSSRKIWILQKLISGSKEYLTLKTRRGDSWIDLIITKHLNNETTLQTLDEVTDSDDNLLHFHCTNNIPGSTQYSKIRINEKNWFSVKTSIHKIISKNLDFTQLPAGELNSYIKLIQDSIFQFPFQWADGQRTPSSCNQPSNSLTYTALTCKEVESAIMQIKPRKAVGIGGLPGEIIKEIFLANKVWFTDLMNHLLKNGLYPAAWKIAMIILLDKENKSLDHPSHFRPICVLPCWGKILDKIITNRLSFHMESNHLISENLFGFRKNKSTIPKTHLPLEDTLIFTDGSKMDNKVQLTGVVFALSIVVSFYFSRFAHFLFIMSCETSDDELFEVEVEVEEPCEELPQANNEHCSNRVSQELLTPFSHLTVLTLADPRTTARTKRN</sequence>
<evidence type="ECO:0008006" key="4">
    <source>
        <dbReference type="Google" id="ProtNLM"/>
    </source>
</evidence>
<proteinExistence type="predicted"/>
<organism evidence="2 3">
    <name type="scientific">Caerostris darwini</name>
    <dbReference type="NCBI Taxonomy" id="1538125"/>
    <lineage>
        <taxon>Eukaryota</taxon>
        <taxon>Metazoa</taxon>
        <taxon>Ecdysozoa</taxon>
        <taxon>Arthropoda</taxon>
        <taxon>Chelicerata</taxon>
        <taxon>Arachnida</taxon>
        <taxon>Araneae</taxon>
        <taxon>Araneomorphae</taxon>
        <taxon>Entelegynae</taxon>
        <taxon>Araneoidea</taxon>
        <taxon>Araneidae</taxon>
        <taxon>Caerostris</taxon>
    </lineage>
</organism>
<accession>A0AAV4V1T1</accession>
<name>A0AAV4V1T1_9ARAC</name>
<reference evidence="2 3" key="1">
    <citation type="submission" date="2021-06" db="EMBL/GenBank/DDBJ databases">
        <title>Caerostris darwini draft genome.</title>
        <authorList>
            <person name="Kono N."/>
            <person name="Arakawa K."/>
        </authorList>
    </citation>
    <scope>NUCLEOTIDE SEQUENCE [LARGE SCALE GENOMIC DNA]</scope>
</reference>
<evidence type="ECO:0000313" key="3">
    <source>
        <dbReference type="Proteomes" id="UP001054837"/>
    </source>
</evidence>
<dbReference type="AlphaFoldDB" id="A0AAV4V1T1"/>
<dbReference type="PANTHER" id="PTHR19446">
    <property type="entry name" value="REVERSE TRANSCRIPTASES"/>
    <property type="match status" value="1"/>
</dbReference>
<keyword evidence="1" id="KW-0472">Membrane</keyword>
<evidence type="ECO:0000256" key="1">
    <source>
        <dbReference type="SAM" id="Phobius"/>
    </source>
</evidence>
<keyword evidence="1" id="KW-0812">Transmembrane</keyword>
<dbReference type="Proteomes" id="UP001054837">
    <property type="component" value="Unassembled WGS sequence"/>
</dbReference>
<comment type="caution">
    <text evidence="2">The sequence shown here is derived from an EMBL/GenBank/DDBJ whole genome shotgun (WGS) entry which is preliminary data.</text>
</comment>
<dbReference type="EMBL" id="BPLQ01012283">
    <property type="protein sequence ID" value="GIY64180.1"/>
    <property type="molecule type" value="Genomic_DNA"/>
</dbReference>
<protein>
    <recommendedName>
        <fullName evidence="4">Reverse transcriptase domain-containing protein</fullName>
    </recommendedName>
</protein>
<feature type="transmembrane region" description="Helical" evidence="1">
    <location>
        <begin position="300"/>
        <end position="318"/>
    </location>
</feature>